<keyword evidence="2" id="KW-1185">Reference proteome</keyword>
<accession>A0A512AYR0</accession>
<proteinExistence type="predicted"/>
<dbReference type="Proteomes" id="UP000321532">
    <property type="component" value="Unassembled WGS sequence"/>
</dbReference>
<dbReference type="EMBL" id="BJYS01000018">
    <property type="protein sequence ID" value="GEO04844.1"/>
    <property type="molecule type" value="Genomic_DNA"/>
</dbReference>
<reference evidence="1 2" key="1">
    <citation type="submission" date="2019-07" db="EMBL/GenBank/DDBJ databases">
        <title>Whole genome shotgun sequence of Adhaeribacter aerolatus NBRC 106133.</title>
        <authorList>
            <person name="Hosoyama A."/>
            <person name="Uohara A."/>
            <person name="Ohji S."/>
            <person name="Ichikawa N."/>
        </authorList>
    </citation>
    <scope>NUCLEOTIDE SEQUENCE [LARGE SCALE GENOMIC DNA]</scope>
    <source>
        <strain evidence="1 2">NBRC 106133</strain>
    </source>
</reference>
<evidence type="ECO:0000313" key="1">
    <source>
        <dbReference type="EMBL" id="GEO04844.1"/>
    </source>
</evidence>
<name>A0A512AYR0_9BACT</name>
<protein>
    <submittedName>
        <fullName evidence="1">Uncharacterized protein</fullName>
    </submittedName>
</protein>
<evidence type="ECO:0000313" key="2">
    <source>
        <dbReference type="Proteomes" id="UP000321532"/>
    </source>
</evidence>
<dbReference type="AlphaFoldDB" id="A0A512AYR0"/>
<organism evidence="1 2">
    <name type="scientific">Adhaeribacter aerolatus</name>
    <dbReference type="NCBI Taxonomy" id="670289"/>
    <lineage>
        <taxon>Bacteria</taxon>
        <taxon>Pseudomonadati</taxon>
        <taxon>Bacteroidota</taxon>
        <taxon>Cytophagia</taxon>
        <taxon>Cytophagales</taxon>
        <taxon>Hymenobacteraceae</taxon>
        <taxon>Adhaeribacter</taxon>
    </lineage>
</organism>
<gene>
    <name evidence="1" type="ORF">AAE02nite_25080</name>
</gene>
<sequence>MAVMRKKYSLKTTANQNNIRILQLLPLAEIQRLRNNKFSDLALTLPGLIY</sequence>
<comment type="caution">
    <text evidence="1">The sequence shown here is derived from an EMBL/GenBank/DDBJ whole genome shotgun (WGS) entry which is preliminary data.</text>
</comment>